<gene>
    <name evidence="3" type="ORF">QQF64_033969</name>
</gene>
<feature type="region of interest" description="Disordered" evidence="2">
    <location>
        <begin position="50"/>
        <end position="106"/>
    </location>
</feature>
<name>A0ABR3MVG2_9TELE</name>
<feature type="compositionally biased region" description="Basic and acidic residues" evidence="2">
    <location>
        <begin position="55"/>
        <end position="66"/>
    </location>
</feature>
<protein>
    <submittedName>
        <fullName evidence="3">Uncharacterized protein</fullName>
    </submittedName>
</protein>
<organism evidence="3 4">
    <name type="scientific">Cirrhinus molitorella</name>
    <name type="common">mud carp</name>
    <dbReference type="NCBI Taxonomy" id="172907"/>
    <lineage>
        <taxon>Eukaryota</taxon>
        <taxon>Metazoa</taxon>
        <taxon>Chordata</taxon>
        <taxon>Craniata</taxon>
        <taxon>Vertebrata</taxon>
        <taxon>Euteleostomi</taxon>
        <taxon>Actinopterygii</taxon>
        <taxon>Neopterygii</taxon>
        <taxon>Teleostei</taxon>
        <taxon>Ostariophysi</taxon>
        <taxon>Cypriniformes</taxon>
        <taxon>Cyprinidae</taxon>
        <taxon>Labeoninae</taxon>
        <taxon>Labeonini</taxon>
        <taxon>Cirrhinus</taxon>
    </lineage>
</organism>
<feature type="non-terminal residue" evidence="3">
    <location>
        <position position="1"/>
    </location>
</feature>
<sequence>VLWKNIKINLKKTVAEARRERFKTGGGPANKDCDVLDELLTGILENQQPLENIPDDDHLDSSDDGSHAPILREGQNRTEELESSLPSTSSEARVAMSASTGNQKKRLTVHEKLANDFHEHKLKYLKEEHEMKMKILQVELEIKMKEREMQQAQMSHQYMNL</sequence>
<comment type="caution">
    <text evidence="3">The sequence shown here is derived from an EMBL/GenBank/DDBJ whole genome shotgun (WGS) entry which is preliminary data.</text>
</comment>
<evidence type="ECO:0000256" key="1">
    <source>
        <dbReference type="SAM" id="Coils"/>
    </source>
</evidence>
<evidence type="ECO:0000313" key="4">
    <source>
        <dbReference type="Proteomes" id="UP001558613"/>
    </source>
</evidence>
<evidence type="ECO:0000313" key="3">
    <source>
        <dbReference type="EMBL" id="KAL1268606.1"/>
    </source>
</evidence>
<dbReference type="EMBL" id="JAYMGO010000009">
    <property type="protein sequence ID" value="KAL1268606.1"/>
    <property type="molecule type" value="Genomic_DNA"/>
</dbReference>
<accession>A0ABR3MVG2</accession>
<reference evidence="3 4" key="1">
    <citation type="submission" date="2023-09" db="EMBL/GenBank/DDBJ databases">
        <authorList>
            <person name="Wang M."/>
        </authorList>
    </citation>
    <scope>NUCLEOTIDE SEQUENCE [LARGE SCALE GENOMIC DNA]</scope>
    <source>
        <strain evidence="3">GT-2023</strain>
        <tissue evidence="3">Liver</tissue>
    </source>
</reference>
<keyword evidence="4" id="KW-1185">Reference proteome</keyword>
<keyword evidence="1" id="KW-0175">Coiled coil</keyword>
<feature type="coiled-coil region" evidence="1">
    <location>
        <begin position="126"/>
        <end position="155"/>
    </location>
</feature>
<dbReference type="Proteomes" id="UP001558613">
    <property type="component" value="Unassembled WGS sequence"/>
</dbReference>
<proteinExistence type="predicted"/>
<evidence type="ECO:0000256" key="2">
    <source>
        <dbReference type="SAM" id="MobiDB-lite"/>
    </source>
</evidence>